<evidence type="ECO:0000259" key="2">
    <source>
        <dbReference type="Pfam" id="PF16220"/>
    </source>
</evidence>
<dbReference type="Proteomes" id="UP000642180">
    <property type="component" value="Unassembled WGS sequence"/>
</dbReference>
<keyword evidence="4" id="KW-1185">Reference proteome</keyword>
<dbReference type="InterPro" id="IPR012373">
    <property type="entry name" value="Ferrdict_sens_TM"/>
</dbReference>
<dbReference type="InterPro" id="IPR006860">
    <property type="entry name" value="FecR"/>
</dbReference>
<dbReference type="Gene3D" id="2.60.120.1440">
    <property type="match status" value="1"/>
</dbReference>
<evidence type="ECO:0000313" key="3">
    <source>
        <dbReference type="EMBL" id="GGI16677.1"/>
    </source>
</evidence>
<dbReference type="Pfam" id="PF04773">
    <property type="entry name" value="FecR"/>
    <property type="match status" value="1"/>
</dbReference>
<dbReference type="RefSeq" id="WP_188379715.1">
    <property type="nucleotide sequence ID" value="NZ_BMDI01000001.1"/>
</dbReference>
<feature type="domain" description="FecR N-terminal" evidence="2">
    <location>
        <begin position="21"/>
        <end position="60"/>
    </location>
</feature>
<dbReference type="PIRSF" id="PIRSF018266">
    <property type="entry name" value="FecR"/>
    <property type="match status" value="1"/>
</dbReference>
<feature type="domain" description="FecR protein" evidence="1">
    <location>
        <begin position="124"/>
        <end position="208"/>
    </location>
</feature>
<dbReference type="GO" id="GO:0016989">
    <property type="term" value="F:sigma factor antagonist activity"/>
    <property type="evidence" value="ECO:0007669"/>
    <property type="project" value="TreeGrafter"/>
</dbReference>
<protein>
    <submittedName>
        <fullName evidence="3">Iron uptake regulator</fullName>
    </submittedName>
</protein>
<accession>A0A8J3AL90</accession>
<dbReference type="EMBL" id="BMDI01000001">
    <property type="protein sequence ID" value="GGI16677.1"/>
    <property type="molecule type" value="Genomic_DNA"/>
</dbReference>
<dbReference type="Pfam" id="PF16220">
    <property type="entry name" value="DUF4880"/>
    <property type="match status" value="1"/>
</dbReference>
<sequence length="328" mass="36401">MPSASVIGNHGSETIQPAALEAAIDWMVVFRSGDVSELERYHFESWKNAHPQHAAAWQHVTGFLDQSFSPLHEKNQTALAEKLILRPQNRQRRAVVRSLIAIGFLGGTSAVVMQQGDMQAVAADLRTGIGERRRFELEDGSSVTLNADSAVDVRFKQDQRVLRLYKGECIVDIHPDASRPLSIQTDCGTVLAIDGRVLVKQLDARSFVLPFDGPAQITHLDGQRSRVSAGEGVWFDRYANLEPVGNAGYKASWEQGMLTVRDERLSEVVAAIRPYRAGFIRISPEAAKLRVLGAFVLDDTDRLIESLVQTLPIRVDFYSRWLAVIDVA</sequence>
<comment type="caution">
    <text evidence="3">The sequence shown here is derived from an EMBL/GenBank/DDBJ whole genome shotgun (WGS) entry which is preliminary data.</text>
</comment>
<dbReference type="AlphaFoldDB" id="A0A8J3AL90"/>
<proteinExistence type="predicted"/>
<dbReference type="PANTHER" id="PTHR30273:SF2">
    <property type="entry name" value="PROTEIN FECR"/>
    <property type="match status" value="1"/>
</dbReference>
<gene>
    <name evidence="3" type="ORF">GCM10008066_05160</name>
</gene>
<evidence type="ECO:0000259" key="1">
    <source>
        <dbReference type="Pfam" id="PF04773"/>
    </source>
</evidence>
<reference evidence="4" key="1">
    <citation type="journal article" date="2019" name="Int. J. Syst. Evol. Microbiol.">
        <title>The Global Catalogue of Microorganisms (GCM) 10K type strain sequencing project: providing services to taxonomists for standard genome sequencing and annotation.</title>
        <authorList>
            <consortium name="The Broad Institute Genomics Platform"/>
            <consortium name="The Broad Institute Genome Sequencing Center for Infectious Disease"/>
            <person name="Wu L."/>
            <person name="Ma J."/>
        </authorList>
    </citation>
    <scope>NUCLEOTIDE SEQUENCE [LARGE SCALE GENOMIC DNA]</scope>
    <source>
        <strain evidence="4">CCM 2767</strain>
    </source>
</reference>
<evidence type="ECO:0000313" key="4">
    <source>
        <dbReference type="Proteomes" id="UP000642180"/>
    </source>
</evidence>
<name>A0A8J3AL90_9BURK</name>
<dbReference type="InterPro" id="IPR032623">
    <property type="entry name" value="FecR_N"/>
</dbReference>
<dbReference type="PANTHER" id="PTHR30273">
    <property type="entry name" value="PERIPLASMIC SIGNAL SENSOR AND SIGMA FACTOR ACTIVATOR FECR-RELATED"/>
    <property type="match status" value="1"/>
</dbReference>
<organism evidence="3 4">
    <name type="scientific">Oxalicibacterium faecigallinarum</name>
    <dbReference type="NCBI Taxonomy" id="573741"/>
    <lineage>
        <taxon>Bacteria</taxon>
        <taxon>Pseudomonadati</taxon>
        <taxon>Pseudomonadota</taxon>
        <taxon>Betaproteobacteria</taxon>
        <taxon>Burkholderiales</taxon>
        <taxon>Oxalobacteraceae</taxon>
        <taxon>Oxalicibacterium</taxon>
    </lineage>
</organism>